<evidence type="ECO:0000313" key="2">
    <source>
        <dbReference type="EMBL" id="MDD2108858.1"/>
    </source>
</evidence>
<comment type="caution">
    <text evidence="2">The sequence shown here is derived from an EMBL/GenBank/DDBJ whole genome shotgun (WGS) entry which is preliminary data.</text>
</comment>
<organism evidence="2 3">
    <name type="scientific">Pseudomonas asiatica</name>
    <dbReference type="NCBI Taxonomy" id="2219225"/>
    <lineage>
        <taxon>Bacteria</taxon>
        <taxon>Pseudomonadati</taxon>
        <taxon>Pseudomonadota</taxon>
        <taxon>Gammaproteobacteria</taxon>
        <taxon>Pseudomonadales</taxon>
        <taxon>Pseudomonadaceae</taxon>
        <taxon>Pseudomonas</taxon>
    </lineage>
</organism>
<feature type="transmembrane region" description="Helical" evidence="1">
    <location>
        <begin position="5"/>
        <end position="26"/>
    </location>
</feature>
<dbReference type="EMBL" id="JANIAN010000036">
    <property type="protein sequence ID" value="MDD2108858.1"/>
    <property type="molecule type" value="Genomic_DNA"/>
</dbReference>
<proteinExistence type="predicted"/>
<gene>
    <name evidence="2" type="ORF">NP533_21995</name>
</gene>
<name>A0A9X4D2X8_9PSED</name>
<reference evidence="2" key="1">
    <citation type="submission" date="2022-07" db="EMBL/GenBank/DDBJ databases">
        <title>Multi-strain Analysis of Pseudomonas putida Reveals Metabolic and Genetic Diversity.</title>
        <authorList>
            <person name="Monk J.M."/>
        </authorList>
    </citation>
    <scope>NUCLEOTIDE SEQUENCE</scope>
    <source>
        <strain evidence="2">17514</strain>
    </source>
</reference>
<keyword evidence="1" id="KW-1133">Transmembrane helix</keyword>
<keyword evidence="1" id="KW-0472">Membrane</keyword>
<keyword evidence="1" id="KW-0812">Transmembrane</keyword>
<dbReference type="RefSeq" id="WP_274079518.1">
    <property type="nucleotide sequence ID" value="NZ_JANIAN010000036.1"/>
</dbReference>
<protein>
    <submittedName>
        <fullName evidence="2">Uncharacterized protein</fullName>
    </submittedName>
</protein>
<accession>A0A9X4D2X8</accession>
<evidence type="ECO:0000313" key="3">
    <source>
        <dbReference type="Proteomes" id="UP001150678"/>
    </source>
</evidence>
<feature type="transmembrane region" description="Helical" evidence="1">
    <location>
        <begin position="32"/>
        <end position="56"/>
    </location>
</feature>
<evidence type="ECO:0000256" key="1">
    <source>
        <dbReference type="SAM" id="Phobius"/>
    </source>
</evidence>
<dbReference type="Proteomes" id="UP001150678">
    <property type="component" value="Unassembled WGS sequence"/>
</dbReference>
<dbReference type="AlphaFoldDB" id="A0A9X4D2X8"/>
<sequence>MKLDFVYGVGCTLLFAVGVLISPVLIKGDSSAFFNAIGSIANVATAVVAFAALRAWKPQFRQAKLSSALDELAVAADELKVIKKHLPDMYNYYRSKFGKDDRGLLAEHEGKFLESGSQWHEAYARYSQALKTVRIYLSGCQEAERLDSLEDIMRIYLIENVGFLNVVDSNSPGSAEVGLLLGEMNVKLRGALKDINEAILELRESAASFKLR</sequence>